<evidence type="ECO:0000313" key="3">
    <source>
        <dbReference type="Proteomes" id="UP000410049"/>
    </source>
</evidence>
<dbReference type="CDD" id="cd01983">
    <property type="entry name" value="SIMIBI"/>
    <property type="match status" value="1"/>
</dbReference>
<dbReference type="InterPro" id="IPR027417">
    <property type="entry name" value="P-loop_NTPase"/>
</dbReference>
<dbReference type="Pfam" id="PF01656">
    <property type="entry name" value="CbiA"/>
    <property type="match status" value="1"/>
</dbReference>
<dbReference type="Proteomes" id="UP000410049">
    <property type="component" value="Unassembled WGS sequence"/>
</dbReference>
<protein>
    <recommendedName>
        <fullName evidence="1">CobQ/CobB/MinD/ParA nucleotide binding domain-containing protein</fullName>
    </recommendedName>
</protein>
<evidence type="ECO:0000259" key="1">
    <source>
        <dbReference type="Pfam" id="PF01656"/>
    </source>
</evidence>
<dbReference type="AlphaFoldDB" id="A0A5M9ZHA6"/>
<dbReference type="EMBL" id="RZUH01000009">
    <property type="protein sequence ID" value="KAA8827001.1"/>
    <property type="molecule type" value="Genomic_DNA"/>
</dbReference>
<name>A0A5M9ZHA6_9BIFI</name>
<dbReference type="InterPro" id="IPR002586">
    <property type="entry name" value="CobQ/CobB/MinD/ParA_Nub-bd_dom"/>
</dbReference>
<feature type="domain" description="CobQ/CobB/MinD/ParA nucleotide binding" evidence="1">
    <location>
        <begin position="10"/>
        <end position="50"/>
    </location>
</feature>
<gene>
    <name evidence="2" type="ORF">EMO91_10765</name>
</gene>
<reference evidence="2 3" key="1">
    <citation type="journal article" date="2019" name="Syst. Appl. Microbiol.">
        <title>Characterization of Bifidobacterium species in feaces of the Egyptian fruit bat: Description of B. vespertilionis sp. nov. and B. rousetti sp. nov.</title>
        <authorList>
            <person name="Modesto M."/>
            <person name="Satti M."/>
            <person name="Watanabe K."/>
            <person name="Puglisi E."/>
            <person name="Morelli L."/>
            <person name="Huang C.-H."/>
            <person name="Liou J.-S."/>
            <person name="Miyashita M."/>
            <person name="Tamura T."/>
            <person name="Saito S."/>
            <person name="Mori K."/>
            <person name="Huang L."/>
            <person name="Sciavilla P."/>
            <person name="Sandri C."/>
            <person name="Spiezio C."/>
            <person name="Vitali F."/>
            <person name="Cavalieri D."/>
            <person name="Perpetuini G."/>
            <person name="Tofalo R."/>
            <person name="Bonetti A."/>
            <person name="Arita M."/>
            <person name="Mattarelli P."/>
        </authorList>
    </citation>
    <scope>NUCLEOTIDE SEQUENCE [LARGE SCALE GENOMIC DNA]</scope>
    <source>
        <strain evidence="2 3">RST17</strain>
    </source>
</reference>
<proteinExistence type="predicted"/>
<dbReference type="Gene3D" id="3.40.50.300">
    <property type="entry name" value="P-loop containing nucleotide triphosphate hydrolases"/>
    <property type="match status" value="1"/>
</dbReference>
<accession>A0A5M9ZHA6</accession>
<dbReference type="RefSeq" id="WP_150379957.1">
    <property type="nucleotide sequence ID" value="NZ_RZUH01000009.1"/>
</dbReference>
<evidence type="ECO:0000313" key="2">
    <source>
        <dbReference type="EMBL" id="KAA8827001.1"/>
    </source>
</evidence>
<dbReference type="SUPFAM" id="SSF52540">
    <property type="entry name" value="P-loop containing nucleoside triphosphate hydrolases"/>
    <property type="match status" value="1"/>
</dbReference>
<comment type="caution">
    <text evidence="2">The sequence shown here is derived from an EMBL/GenBank/DDBJ whole genome shotgun (WGS) entry which is preliminary data.</text>
</comment>
<sequence length="268" mass="28803">MASPQAQITFVTGGSGGVGKSAAARMLANALGEAGYRTLLVDGNPGQQSQRAFLHAPDTKALEYALVDGAQAALMGPKRTGGRFAFLAGPADPHSPTCNEDYIETIIALRAMCRFIVVDTDRIDGRVWDDPHAFAGQVMRPFVEQAGARLLFRIGQEGSQTDDGLAALETIGRPDSVMAVGVAARGATPRPAGEWKRLIEGMAQWGGVDRWTAASAQLIDEGRSGWPRGREPDWLRRAAVWAGADKGRFRRGAAEKDSKGGFRWPWTR</sequence>
<organism evidence="2 3">
    <name type="scientific">Bifidobacterium myosotis</name>
    <dbReference type="NCBI Taxonomy" id="1630166"/>
    <lineage>
        <taxon>Bacteria</taxon>
        <taxon>Bacillati</taxon>
        <taxon>Actinomycetota</taxon>
        <taxon>Actinomycetes</taxon>
        <taxon>Bifidobacteriales</taxon>
        <taxon>Bifidobacteriaceae</taxon>
        <taxon>Bifidobacterium</taxon>
    </lineage>
</organism>